<organism evidence="1 2">
    <name type="scientific">Candidatus Sulfurimonas baltica</name>
    <dbReference type="NCBI Taxonomy" id="2740404"/>
    <lineage>
        <taxon>Bacteria</taxon>
        <taxon>Pseudomonadati</taxon>
        <taxon>Campylobacterota</taxon>
        <taxon>Epsilonproteobacteria</taxon>
        <taxon>Campylobacterales</taxon>
        <taxon>Sulfurimonadaceae</taxon>
        <taxon>Sulfurimonas</taxon>
    </lineage>
</organism>
<dbReference type="KEGG" id="sbal:HUE88_10830"/>
<keyword evidence="2" id="KW-1185">Reference proteome</keyword>
<sequence length="322" mass="38359">MHLYKYVSNPNFILNDGYIRATQLSALNDPFEATYSKKALKKLTKEFNCELDDKELLKYIEENKHKVCVISFTEAKDDLLMWAHYANEHKGALIGFSFYTGYTVFFKKLFRFTETALDKPFDYYDGKCHAIIYRKQQMYKIDMFDRDYSNISVEGEDRLLFEIFLQKSDEWIYEKEHRIILKLSQADKVILDDFDKYKDIKFIDNMLNNDISENPKIEFESCKKENGDKCTKLHIFLEDIESEEDRSVWGNSLANLAKNNPEILYLFKIDSSSICSLTYGIKSSKEIRNNEYLYPKQTGYFERYNTRLNKKNYTLKFQKIEE</sequence>
<accession>A0A7S7LU62</accession>
<evidence type="ECO:0000313" key="2">
    <source>
        <dbReference type="Proteomes" id="UP000593994"/>
    </source>
</evidence>
<gene>
    <name evidence="1" type="ORF">HUE88_10830</name>
</gene>
<dbReference type="AlphaFoldDB" id="A0A7S7LU62"/>
<dbReference type="InterPro" id="IPR021352">
    <property type="entry name" value="DUF2971"/>
</dbReference>
<protein>
    <submittedName>
        <fullName evidence="1">DUF2971 domain-containing protein</fullName>
    </submittedName>
</protein>
<dbReference type="Proteomes" id="UP000593994">
    <property type="component" value="Chromosome"/>
</dbReference>
<dbReference type="EMBL" id="CP054492">
    <property type="protein sequence ID" value="QOY51594.1"/>
    <property type="molecule type" value="Genomic_DNA"/>
</dbReference>
<name>A0A7S7LU62_9BACT</name>
<reference evidence="1 2" key="1">
    <citation type="submission" date="2020-05" db="EMBL/GenBank/DDBJ databases">
        <title>Sulfurimonas marisnigri, sp. nov., and Sulfurimonas baltica, sp. nov., manganese oxide reducing chemolithoautotrophs of the class Epsilonproteobacteria isolated from the pelagic redoxclines of the Black and Baltic Seas and emended description of the genus Sulfurimonas.</title>
        <authorList>
            <person name="Henkel J.V."/>
            <person name="Laudan C."/>
            <person name="Werner J."/>
            <person name="Neu T."/>
            <person name="Plewe S."/>
            <person name="Sproer C."/>
            <person name="Bunk B."/>
            <person name="Schulz-Vogt H.N."/>
        </authorList>
    </citation>
    <scope>NUCLEOTIDE SEQUENCE [LARGE SCALE GENOMIC DNA]</scope>
    <source>
        <strain evidence="1 2">GD2</strain>
    </source>
</reference>
<dbReference type="Pfam" id="PF11185">
    <property type="entry name" value="DUF2971"/>
    <property type="match status" value="1"/>
</dbReference>
<dbReference type="RefSeq" id="WP_194368928.1">
    <property type="nucleotide sequence ID" value="NZ_CP054492.1"/>
</dbReference>
<evidence type="ECO:0000313" key="1">
    <source>
        <dbReference type="EMBL" id="QOY51594.1"/>
    </source>
</evidence>
<proteinExistence type="predicted"/>